<proteinExistence type="predicted"/>
<dbReference type="InterPro" id="IPR055170">
    <property type="entry name" value="GFO_IDH_MocA-like_dom"/>
</dbReference>
<dbReference type="Gene3D" id="3.30.360.10">
    <property type="entry name" value="Dihydrodipicolinate Reductase, domain 2"/>
    <property type="match status" value="1"/>
</dbReference>
<dbReference type="InterPro" id="IPR051450">
    <property type="entry name" value="Gfo/Idh/MocA_Oxidoreductases"/>
</dbReference>
<dbReference type="Pfam" id="PF22725">
    <property type="entry name" value="GFO_IDH_MocA_C3"/>
    <property type="match status" value="1"/>
</dbReference>
<comment type="caution">
    <text evidence="3">The sequence shown here is derived from an EMBL/GenBank/DDBJ whole genome shotgun (WGS) entry which is preliminary data.</text>
</comment>
<accession>A0A2R5EQJ6</accession>
<dbReference type="SUPFAM" id="SSF51735">
    <property type="entry name" value="NAD(P)-binding Rossmann-fold domains"/>
    <property type="match status" value="1"/>
</dbReference>
<gene>
    <name evidence="3" type="ORF">PAT3040_03577</name>
</gene>
<dbReference type="InterPro" id="IPR036291">
    <property type="entry name" value="NAD(P)-bd_dom_sf"/>
</dbReference>
<evidence type="ECO:0008006" key="5">
    <source>
        <dbReference type="Google" id="ProtNLM"/>
    </source>
</evidence>
<dbReference type="GO" id="GO:0000166">
    <property type="term" value="F:nucleotide binding"/>
    <property type="evidence" value="ECO:0007669"/>
    <property type="project" value="InterPro"/>
</dbReference>
<reference evidence="3 4" key="1">
    <citation type="submission" date="2017-08" db="EMBL/GenBank/DDBJ databases">
        <title>Substantial Increase in Enzyme Production by Combined Drug-Resistance Mutations in Paenibacillus agaridevorans.</title>
        <authorList>
            <person name="Tanaka Y."/>
            <person name="Funane K."/>
            <person name="Hosaka T."/>
            <person name="Shiwa Y."/>
            <person name="Fujita N."/>
            <person name="Miyazaki T."/>
            <person name="Yoshikawa H."/>
            <person name="Murakami K."/>
            <person name="Kasahara K."/>
            <person name="Inaoka T."/>
            <person name="Hiraga Y."/>
            <person name="Ochi K."/>
        </authorList>
    </citation>
    <scope>NUCLEOTIDE SEQUENCE [LARGE SCALE GENOMIC DNA]</scope>
    <source>
        <strain evidence="3 4">T-3040</strain>
    </source>
</reference>
<keyword evidence="4" id="KW-1185">Reference proteome</keyword>
<evidence type="ECO:0000259" key="2">
    <source>
        <dbReference type="Pfam" id="PF22725"/>
    </source>
</evidence>
<dbReference type="Pfam" id="PF01408">
    <property type="entry name" value="GFO_IDH_MocA"/>
    <property type="match status" value="1"/>
</dbReference>
<feature type="domain" description="Gfo/Idh/MocA-like oxidoreductase N-terminal" evidence="1">
    <location>
        <begin position="1"/>
        <end position="122"/>
    </location>
</feature>
<dbReference type="Gene3D" id="3.40.50.720">
    <property type="entry name" value="NAD(P)-binding Rossmann-like Domain"/>
    <property type="match status" value="1"/>
</dbReference>
<sequence length="381" mass="42469">MRIGVIGYGARIEMVVEQLLNLHMGVELTAITDINIDKVRRQLADKGRNFAGIPIYADADEMLDKEKLDGVMIGTRCSLHTFMAKKVFRRNLPLFLEKPVATTMEDLQSLKAAGAASSSEVVVSFPLRNTPLVKLVKEIIDSGKLGRIEHVQAVNNVPYGSIYFHDWYRNEKETGGMFLQKATHDFDYINYLIGLKPVSVCAVKSKQIFKGDKPNGLYCKDCEEYHTCPESPFVLKNFKSEQSHGEMCSFAEDTGNEDSGSAIVIYESGMHVAYSQNFFVRKGAAKRGARLIGYEGTVEFDWGTDEVHVYMHSTPRVETYKVDSSQLSHSGGDIALAINFLKVMQGKERSNTPLDAGLLSALICLKAKESAETHTFKDIAW</sequence>
<dbReference type="RefSeq" id="WP_108993797.1">
    <property type="nucleotide sequence ID" value="NZ_BDQX01000182.1"/>
</dbReference>
<dbReference type="PANTHER" id="PTHR43377">
    <property type="entry name" value="BILIVERDIN REDUCTASE A"/>
    <property type="match status" value="1"/>
</dbReference>
<feature type="domain" description="GFO/IDH/MocA-like oxidoreductase" evidence="2">
    <location>
        <begin position="134"/>
        <end position="299"/>
    </location>
</feature>
<organism evidence="3 4">
    <name type="scientific">Paenibacillus agaridevorans</name>
    <dbReference type="NCBI Taxonomy" id="171404"/>
    <lineage>
        <taxon>Bacteria</taxon>
        <taxon>Bacillati</taxon>
        <taxon>Bacillota</taxon>
        <taxon>Bacilli</taxon>
        <taxon>Bacillales</taxon>
        <taxon>Paenibacillaceae</taxon>
        <taxon>Paenibacillus</taxon>
    </lineage>
</organism>
<evidence type="ECO:0000313" key="3">
    <source>
        <dbReference type="EMBL" id="GBG08960.1"/>
    </source>
</evidence>
<evidence type="ECO:0000313" key="4">
    <source>
        <dbReference type="Proteomes" id="UP000245202"/>
    </source>
</evidence>
<dbReference type="EMBL" id="BDQX01000182">
    <property type="protein sequence ID" value="GBG08960.1"/>
    <property type="molecule type" value="Genomic_DNA"/>
</dbReference>
<name>A0A2R5EQJ6_9BACL</name>
<dbReference type="PANTHER" id="PTHR43377:SF2">
    <property type="entry name" value="BINDING ROSSMANN FOLD OXIDOREDUCTASE, PUTATIVE (AFU_ORTHOLOGUE AFUA_4G00560)-RELATED"/>
    <property type="match status" value="1"/>
</dbReference>
<protein>
    <recommendedName>
        <fullName evidence="5">Oxidoreductase</fullName>
    </recommendedName>
</protein>
<dbReference type="AlphaFoldDB" id="A0A2R5EQJ6"/>
<dbReference type="SUPFAM" id="SSF55347">
    <property type="entry name" value="Glyceraldehyde-3-phosphate dehydrogenase-like, C-terminal domain"/>
    <property type="match status" value="1"/>
</dbReference>
<evidence type="ECO:0000259" key="1">
    <source>
        <dbReference type="Pfam" id="PF01408"/>
    </source>
</evidence>
<dbReference type="InterPro" id="IPR000683">
    <property type="entry name" value="Gfo/Idh/MocA-like_OxRdtase_N"/>
</dbReference>
<dbReference type="Proteomes" id="UP000245202">
    <property type="component" value="Unassembled WGS sequence"/>
</dbReference>